<feature type="transmembrane region" description="Helical" evidence="1">
    <location>
        <begin position="268"/>
        <end position="291"/>
    </location>
</feature>
<protein>
    <recommendedName>
        <fullName evidence="4">Transmembrane protein</fullName>
    </recommendedName>
</protein>
<dbReference type="OrthoDB" id="3945378at2759"/>
<keyword evidence="3" id="KW-1185">Reference proteome</keyword>
<reference evidence="2 3" key="1">
    <citation type="submission" date="2018-03" db="EMBL/GenBank/DDBJ databases">
        <title>Genomes of Pezizomycetes fungi and the evolution of truffles.</title>
        <authorList>
            <person name="Murat C."/>
            <person name="Payen T."/>
            <person name="Noel B."/>
            <person name="Kuo A."/>
            <person name="Martin F.M."/>
        </authorList>
    </citation>
    <scope>NUCLEOTIDE SEQUENCE [LARGE SCALE GENOMIC DNA]</scope>
    <source>
        <strain evidence="2">091103-1</strain>
    </source>
</reference>
<keyword evidence="1" id="KW-1133">Transmembrane helix</keyword>
<dbReference type="Proteomes" id="UP000246991">
    <property type="component" value="Unassembled WGS sequence"/>
</dbReference>
<organism evidence="2 3">
    <name type="scientific">Tuber magnatum</name>
    <name type="common">white Piedmont truffle</name>
    <dbReference type="NCBI Taxonomy" id="42249"/>
    <lineage>
        <taxon>Eukaryota</taxon>
        <taxon>Fungi</taxon>
        <taxon>Dikarya</taxon>
        <taxon>Ascomycota</taxon>
        <taxon>Pezizomycotina</taxon>
        <taxon>Pezizomycetes</taxon>
        <taxon>Pezizales</taxon>
        <taxon>Tuberaceae</taxon>
        <taxon>Tuber</taxon>
    </lineage>
</organism>
<accession>A0A317SXE3</accession>
<evidence type="ECO:0008006" key="4">
    <source>
        <dbReference type="Google" id="ProtNLM"/>
    </source>
</evidence>
<comment type="caution">
    <text evidence="2">The sequence shown here is derived from an EMBL/GenBank/DDBJ whole genome shotgun (WGS) entry which is preliminary data.</text>
</comment>
<name>A0A317SXE3_9PEZI</name>
<keyword evidence="1" id="KW-0472">Membrane</keyword>
<feature type="transmembrane region" description="Helical" evidence="1">
    <location>
        <begin position="303"/>
        <end position="323"/>
    </location>
</feature>
<proteinExistence type="predicted"/>
<dbReference type="STRING" id="42249.A0A317SXE3"/>
<feature type="transmembrane region" description="Helical" evidence="1">
    <location>
        <begin position="123"/>
        <end position="141"/>
    </location>
</feature>
<gene>
    <name evidence="2" type="ORF">C7212DRAFT_153644</name>
</gene>
<dbReference type="EMBL" id="PYWC01000010">
    <property type="protein sequence ID" value="PWW79108.1"/>
    <property type="molecule type" value="Genomic_DNA"/>
</dbReference>
<sequence>MSHRPAGELAPGDCRPLLDQAELYGLGVRVGTYTQWLGTILTVCLVHDPQERASMRNVNYAFAFAEWVALVNQNRSVWPADAVIVTFLFMGTLTLLCMLEVFDRMRSREARREDLNRSAGGELARITLLGAFVLWEIWWWFEGIYHTLRDCGTFIYYYGGPVMVLGNFKLIGRIWAPLLFVMFLPVFGKFRAFMKRSHRHFRTLRRGQPPPEPQGEMAAGKGEGEAAQPRTLTWIEFWVQVFSVLEGEEEEPYESNIPNPETKQRRGLYCALLLGIGVFILIIFLEIMLAYGDVDEINSISGVGDTVPMVIGCGDMLMILWTLREQRETEMEKVHFTFC</sequence>
<feature type="transmembrane region" description="Helical" evidence="1">
    <location>
        <begin position="174"/>
        <end position="192"/>
    </location>
</feature>
<evidence type="ECO:0000313" key="2">
    <source>
        <dbReference type="EMBL" id="PWW79108.1"/>
    </source>
</evidence>
<evidence type="ECO:0000256" key="1">
    <source>
        <dbReference type="SAM" id="Phobius"/>
    </source>
</evidence>
<evidence type="ECO:0000313" key="3">
    <source>
        <dbReference type="Proteomes" id="UP000246991"/>
    </source>
</evidence>
<dbReference type="AlphaFoldDB" id="A0A317SXE3"/>
<keyword evidence="1" id="KW-0812">Transmembrane</keyword>
<feature type="transmembrane region" description="Helical" evidence="1">
    <location>
        <begin position="82"/>
        <end position="102"/>
    </location>
</feature>